<dbReference type="CDD" id="cd00834">
    <property type="entry name" value="KAS_I_II"/>
    <property type="match status" value="1"/>
</dbReference>
<feature type="domain" description="Ketosynthase family 3 (KS3)" evidence="13">
    <location>
        <begin position="3"/>
        <end position="413"/>
    </location>
</feature>
<dbReference type="PROSITE" id="PS52004">
    <property type="entry name" value="KS3_2"/>
    <property type="match status" value="1"/>
</dbReference>
<dbReference type="InterPro" id="IPR014030">
    <property type="entry name" value="Ketoacyl_synth_N"/>
</dbReference>
<evidence type="ECO:0000256" key="12">
    <source>
        <dbReference type="RuleBase" id="RU003694"/>
    </source>
</evidence>
<keyword evidence="8" id="KW-0443">Lipid metabolism</keyword>
<dbReference type="NCBIfam" id="NF004970">
    <property type="entry name" value="PRK06333.1"/>
    <property type="match status" value="1"/>
</dbReference>
<evidence type="ECO:0000256" key="1">
    <source>
        <dbReference type="ARBA" id="ARBA00005194"/>
    </source>
</evidence>
<dbReference type="Pfam" id="PF02801">
    <property type="entry name" value="Ketoacyl-synt_C"/>
    <property type="match status" value="1"/>
</dbReference>
<dbReference type="PROSITE" id="PS00606">
    <property type="entry name" value="KS3_1"/>
    <property type="match status" value="1"/>
</dbReference>
<dbReference type="Pfam" id="PF00109">
    <property type="entry name" value="ketoacyl-synt"/>
    <property type="match status" value="1"/>
</dbReference>
<keyword evidence="10 11" id="KW-0012">Acyltransferase</keyword>
<dbReference type="SMART" id="SM00825">
    <property type="entry name" value="PKS_KS"/>
    <property type="match status" value="1"/>
</dbReference>
<dbReference type="InterPro" id="IPR000794">
    <property type="entry name" value="Beta-ketoacyl_synthase"/>
</dbReference>
<name>A0ABN6MY20_9BACT</name>
<evidence type="ECO:0000313" key="14">
    <source>
        <dbReference type="EMBL" id="BDG05874.1"/>
    </source>
</evidence>
<dbReference type="EMBL" id="AP025591">
    <property type="protein sequence ID" value="BDG05874.1"/>
    <property type="molecule type" value="Genomic_DNA"/>
</dbReference>
<dbReference type="InterPro" id="IPR020841">
    <property type="entry name" value="PKS_Beta-ketoAc_synthase_dom"/>
</dbReference>
<gene>
    <name evidence="14" type="primary">fabF-2</name>
    <name evidence="14" type="ORF">AMOR_48700</name>
</gene>
<dbReference type="NCBIfam" id="NF005589">
    <property type="entry name" value="PRK07314.1"/>
    <property type="match status" value="1"/>
</dbReference>
<evidence type="ECO:0000256" key="5">
    <source>
        <dbReference type="ARBA" id="ARBA00022516"/>
    </source>
</evidence>
<comment type="similarity">
    <text evidence="2 11 12">Belongs to the thiolase-like superfamily. Beta-ketoacyl-ACP synthases family.</text>
</comment>
<comment type="catalytic activity">
    <reaction evidence="11">
        <text>a fatty acyl-[ACP] + malonyl-[ACP] + H(+) = a 3-oxoacyl-[ACP] + holo-[ACP] + CO2</text>
        <dbReference type="Rhea" id="RHEA:22836"/>
        <dbReference type="Rhea" id="RHEA-COMP:9623"/>
        <dbReference type="Rhea" id="RHEA-COMP:9685"/>
        <dbReference type="Rhea" id="RHEA-COMP:9916"/>
        <dbReference type="Rhea" id="RHEA-COMP:14125"/>
        <dbReference type="ChEBI" id="CHEBI:15378"/>
        <dbReference type="ChEBI" id="CHEBI:16526"/>
        <dbReference type="ChEBI" id="CHEBI:64479"/>
        <dbReference type="ChEBI" id="CHEBI:78449"/>
        <dbReference type="ChEBI" id="CHEBI:78776"/>
        <dbReference type="ChEBI" id="CHEBI:138651"/>
    </reaction>
</comment>
<comment type="catalytic activity">
    <reaction evidence="11">
        <text>(9Z)-hexadecenoyl-[ACP] + malonyl-[ACP] + H(+) = 3-oxo-(11Z)-octadecenoyl-[ACP] + holo-[ACP] + CO2</text>
        <dbReference type="Rhea" id="RHEA:55040"/>
        <dbReference type="Rhea" id="RHEA-COMP:9623"/>
        <dbReference type="Rhea" id="RHEA-COMP:9685"/>
        <dbReference type="Rhea" id="RHEA-COMP:10800"/>
        <dbReference type="Rhea" id="RHEA-COMP:14074"/>
        <dbReference type="ChEBI" id="CHEBI:15378"/>
        <dbReference type="ChEBI" id="CHEBI:16526"/>
        <dbReference type="ChEBI" id="CHEBI:64479"/>
        <dbReference type="ChEBI" id="CHEBI:78449"/>
        <dbReference type="ChEBI" id="CHEBI:83989"/>
        <dbReference type="ChEBI" id="CHEBI:138538"/>
        <dbReference type="EC" id="2.3.1.179"/>
    </reaction>
</comment>
<evidence type="ECO:0000259" key="13">
    <source>
        <dbReference type="PROSITE" id="PS52004"/>
    </source>
</evidence>
<evidence type="ECO:0000256" key="4">
    <source>
        <dbReference type="ARBA" id="ARBA00014657"/>
    </source>
</evidence>
<dbReference type="NCBIfam" id="TIGR03150">
    <property type="entry name" value="fabF"/>
    <property type="match status" value="1"/>
</dbReference>
<evidence type="ECO:0000256" key="7">
    <source>
        <dbReference type="ARBA" id="ARBA00022832"/>
    </source>
</evidence>
<dbReference type="EC" id="2.3.1.179" evidence="3 11"/>
<dbReference type="PANTHER" id="PTHR11712:SF336">
    <property type="entry name" value="3-OXOACYL-[ACYL-CARRIER-PROTEIN] SYNTHASE, MITOCHONDRIAL"/>
    <property type="match status" value="1"/>
</dbReference>
<dbReference type="Gene3D" id="3.40.47.10">
    <property type="match status" value="1"/>
</dbReference>
<dbReference type="Proteomes" id="UP001162891">
    <property type="component" value="Chromosome"/>
</dbReference>
<keyword evidence="7" id="KW-0276">Fatty acid metabolism</keyword>
<dbReference type="InterPro" id="IPR016039">
    <property type="entry name" value="Thiolase-like"/>
</dbReference>
<proteinExistence type="inferred from homology"/>
<comment type="pathway">
    <text evidence="1 11">Lipid metabolism; fatty acid biosynthesis.</text>
</comment>
<keyword evidence="6 11" id="KW-0808">Transferase</keyword>
<dbReference type="InterPro" id="IPR017568">
    <property type="entry name" value="3-oxoacyl-ACP_synth-2"/>
</dbReference>
<evidence type="ECO:0000256" key="11">
    <source>
        <dbReference type="PIRNR" id="PIRNR000447"/>
    </source>
</evidence>
<dbReference type="RefSeq" id="WP_248355068.1">
    <property type="nucleotide sequence ID" value="NZ_AP025591.1"/>
</dbReference>
<evidence type="ECO:0000256" key="3">
    <source>
        <dbReference type="ARBA" id="ARBA00012356"/>
    </source>
</evidence>
<evidence type="ECO:0000256" key="6">
    <source>
        <dbReference type="ARBA" id="ARBA00022679"/>
    </source>
</evidence>
<protein>
    <recommendedName>
        <fullName evidence="4 11">3-oxoacyl-[acyl-carrier-protein] synthase 2</fullName>
        <ecNumber evidence="3 11">2.3.1.179</ecNumber>
    </recommendedName>
</protein>
<evidence type="ECO:0000256" key="2">
    <source>
        <dbReference type="ARBA" id="ARBA00008467"/>
    </source>
</evidence>
<dbReference type="InterPro" id="IPR018201">
    <property type="entry name" value="Ketoacyl_synth_AS"/>
</dbReference>
<evidence type="ECO:0000256" key="9">
    <source>
        <dbReference type="ARBA" id="ARBA00023160"/>
    </source>
</evidence>
<dbReference type="InterPro" id="IPR014031">
    <property type="entry name" value="Ketoacyl_synth_C"/>
</dbReference>
<accession>A0ABN6MY20</accession>
<evidence type="ECO:0000256" key="8">
    <source>
        <dbReference type="ARBA" id="ARBA00023098"/>
    </source>
</evidence>
<evidence type="ECO:0000256" key="10">
    <source>
        <dbReference type="ARBA" id="ARBA00023315"/>
    </source>
</evidence>
<organism evidence="14 15">
    <name type="scientific">Anaeromyxobacter oryzae</name>
    <dbReference type="NCBI Taxonomy" id="2918170"/>
    <lineage>
        <taxon>Bacteria</taxon>
        <taxon>Pseudomonadati</taxon>
        <taxon>Myxococcota</taxon>
        <taxon>Myxococcia</taxon>
        <taxon>Myxococcales</taxon>
        <taxon>Cystobacterineae</taxon>
        <taxon>Anaeromyxobacteraceae</taxon>
        <taxon>Anaeromyxobacter</taxon>
    </lineage>
</organism>
<keyword evidence="9 11" id="KW-0275">Fatty acid biosynthesis</keyword>
<comment type="function">
    <text evidence="11">Involved in the type II fatty acid elongation cycle. Catalyzes the elongation of a wide range of acyl-ACP by the addition of two carbons from malonyl-ACP to an acyl acceptor. Can efficiently catalyze the conversion of palmitoleoyl-ACP (cis-hexadec-9-enoyl-ACP) to cis-vaccenoyl-ACP (cis-octadec-11-enoyl-ACP), an essential step in the thermal regulation of fatty acid composition.</text>
</comment>
<dbReference type="PIRSF" id="PIRSF000447">
    <property type="entry name" value="KAS_II"/>
    <property type="match status" value="1"/>
</dbReference>
<reference evidence="15" key="1">
    <citation type="journal article" date="2022" name="Int. J. Syst. Evol. Microbiol.">
        <title>Anaeromyxobacter oryzae sp. nov., Anaeromyxobacter diazotrophicus sp. nov. and Anaeromyxobacter paludicola sp. nov., isolated from paddy soils.</title>
        <authorList>
            <person name="Itoh H."/>
            <person name="Xu Z."/>
            <person name="Mise K."/>
            <person name="Masuda Y."/>
            <person name="Ushijima N."/>
            <person name="Hayakawa C."/>
            <person name="Shiratori Y."/>
            <person name="Senoo K."/>
        </authorList>
    </citation>
    <scope>NUCLEOTIDE SEQUENCE [LARGE SCALE GENOMIC DNA]</scope>
    <source>
        <strain evidence="15">Red232</strain>
    </source>
</reference>
<dbReference type="PANTHER" id="PTHR11712">
    <property type="entry name" value="POLYKETIDE SYNTHASE-RELATED"/>
    <property type="match status" value="1"/>
</dbReference>
<keyword evidence="15" id="KW-1185">Reference proteome</keyword>
<keyword evidence="5 11" id="KW-0444">Lipid biosynthesis</keyword>
<sequence length="414" mass="43373">MSRRRVVVTGLGFVSPVGIGVEASWSALVAGKSGIGPITLFDASTYPTRIAGEVKGFDPSQFMDRKEARRNDRFIQFALAAADMALKDSGIDMSKVDAERVGCIVGAGIGGLGTIEEEHKVFLEKGVRKIGPFFIPSLIINLAPGQISIKYGLKGPNFSPVSACATGNHSIGDAFIYIERGMADVMVTGGCEATITPLGIGGFCAARALSERNDAPEKASRPFDKNRDGFVAGEGSGILVLEEYEHARKRGAKIYAEVVGYGASADAYHITSPSEGGEGGARAMRMAIKEAAIAPEQVGYINTHGTSTPAGDVAECQGITRVFGAHATDKKLMVSSTKSMIGHLLGAAGGAEAVITVLAIAKGVLPPTINVDEQDPQCNLDVIPNTAREVRVDYAMSNSFGFGGTNAVVLFKRV</sequence>
<evidence type="ECO:0000313" key="15">
    <source>
        <dbReference type="Proteomes" id="UP001162891"/>
    </source>
</evidence>
<dbReference type="SUPFAM" id="SSF53901">
    <property type="entry name" value="Thiolase-like"/>
    <property type="match status" value="2"/>
</dbReference>